<feature type="chain" id="PRO_5028973968" description="Gamma-aminobutyric acid type B receptor subunit 2" evidence="22">
    <location>
        <begin position="16"/>
        <end position="1445"/>
    </location>
</feature>
<evidence type="ECO:0000256" key="3">
    <source>
        <dbReference type="ARBA" id="ARBA00022553"/>
    </source>
</evidence>
<dbReference type="FunCoup" id="A0A7E5VYN2">
    <property type="interactions" value="264"/>
</dbReference>
<evidence type="ECO:0000256" key="12">
    <source>
        <dbReference type="ARBA" id="ARBA00023170"/>
    </source>
</evidence>
<evidence type="ECO:0000256" key="10">
    <source>
        <dbReference type="ARBA" id="ARBA00023136"/>
    </source>
</evidence>
<keyword evidence="4 21" id="KW-0812">Transmembrane</keyword>
<feature type="region of interest" description="Disordered" evidence="20">
    <location>
        <begin position="1149"/>
        <end position="1389"/>
    </location>
</feature>
<feature type="compositionally biased region" description="Basic and acidic residues" evidence="20">
    <location>
        <begin position="1297"/>
        <end position="1307"/>
    </location>
</feature>
<feature type="coiled-coil region" evidence="19">
    <location>
        <begin position="755"/>
        <end position="782"/>
    </location>
</feature>
<feature type="region of interest" description="Disordered" evidence="20">
    <location>
        <begin position="1070"/>
        <end position="1134"/>
    </location>
</feature>
<feature type="compositionally biased region" description="Basic and acidic residues" evidence="20">
    <location>
        <begin position="1315"/>
        <end position="1327"/>
    </location>
</feature>
<feature type="region of interest" description="Disordered" evidence="20">
    <location>
        <begin position="726"/>
        <end position="750"/>
    </location>
</feature>
<evidence type="ECO:0000256" key="9">
    <source>
        <dbReference type="ARBA" id="ARBA00023054"/>
    </source>
</evidence>
<dbReference type="GO" id="GO:0045211">
    <property type="term" value="C:postsynaptic membrane"/>
    <property type="evidence" value="ECO:0007669"/>
    <property type="project" value="UniProtKB-SubCell"/>
</dbReference>
<protein>
    <recommendedName>
        <fullName evidence="17">Gamma-aminobutyric acid type B receptor subunit 2</fullName>
    </recommendedName>
    <alternativeName>
        <fullName evidence="18">G-protein coupled receptor 51</fullName>
    </alternativeName>
</protein>
<keyword evidence="10 21" id="KW-0472">Membrane</keyword>
<feature type="compositionally biased region" description="Low complexity" evidence="20">
    <location>
        <begin position="1237"/>
        <end position="1248"/>
    </location>
</feature>
<feature type="domain" description="G-protein coupled receptors family 3 profile" evidence="23">
    <location>
        <begin position="453"/>
        <end position="716"/>
    </location>
</feature>
<dbReference type="GO" id="GO:0038039">
    <property type="term" value="C:G protein-coupled receptor heterodimeric complex"/>
    <property type="evidence" value="ECO:0007669"/>
    <property type="project" value="TreeGrafter"/>
</dbReference>
<organism evidence="24 25">
    <name type="scientific">Trichoplusia ni</name>
    <name type="common">Cabbage looper</name>
    <dbReference type="NCBI Taxonomy" id="7111"/>
    <lineage>
        <taxon>Eukaryota</taxon>
        <taxon>Metazoa</taxon>
        <taxon>Ecdysozoa</taxon>
        <taxon>Arthropoda</taxon>
        <taxon>Hexapoda</taxon>
        <taxon>Insecta</taxon>
        <taxon>Pterygota</taxon>
        <taxon>Neoptera</taxon>
        <taxon>Endopterygota</taxon>
        <taxon>Lepidoptera</taxon>
        <taxon>Glossata</taxon>
        <taxon>Ditrysia</taxon>
        <taxon>Noctuoidea</taxon>
        <taxon>Noctuidae</taxon>
        <taxon>Plusiinae</taxon>
        <taxon>Trichoplusia</taxon>
    </lineage>
</organism>
<keyword evidence="5 22" id="KW-0732">Signal</keyword>
<dbReference type="InterPro" id="IPR017978">
    <property type="entry name" value="GPCR_3_C"/>
</dbReference>
<feature type="compositionally biased region" description="Basic and acidic residues" evidence="20">
    <location>
        <begin position="858"/>
        <end position="872"/>
    </location>
</feature>
<dbReference type="FunFam" id="3.40.50.2300:FF:000072">
    <property type="entry name" value="Gamma-aminobutyric acid type B receptor subunit 2"/>
    <property type="match status" value="1"/>
</dbReference>
<dbReference type="Proteomes" id="UP000322000">
    <property type="component" value="Chromosome 10"/>
</dbReference>
<evidence type="ECO:0000256" key="20">
    <source>
        <dbReference type="SAM" id="MobiDB-lite"/>
    </source>
</evidence>
<feature type="region of interest" description="Disordered" evidence="20">
    <location>
        <begin position="783"/>
        <end position="822"/>
    </location>
</feature>
<evidence type="ECO:0000256" key="2">
    <source>
        <dbReference type="ARBA" id="ARBA00022475"/>
    </source>
</evidence>
<feature type="compositionally biased region" description="Polar residues" evidence="20">
    <location>
        <begin position="1030"/>
        <end position="1039"/>
    </location>
</feature>
<dbReference type="CDD" id="cd15294">
    <property type="entry name" value="7tmC_GABA-B-R2"/>
    <property type="match status" value="1"/>
</dbReference>
<feature type="transmembrane region" description="Helical" evidence="21">
    <location>
        <begin position="451"/>
        <end position="478"/>
    </location>
</feature>
<feature type="transmembrane region" description="Helical" evidence="21">
    <location>
        <begin position="490"/>
        <end position="509"/>
    </location>
</feature>
<feature type="transmembrane region" description="Helical" evidence="21">
    <location>
        <begin position="627"/>
        <end position="648"/>
    </location>
</feature>
<evidence type="ECO:0000259" key="23">
    <source>
        <dbReference type="PROSITE" id="PS50259"/>
    </source>
</evidence>
<dbReference type="PROSITE" id="PS50259">
    <property type="entry name" value="G_PROTEIN_RECEP_F3_4"/>
    <property type="match status" value="1"/>
</dbReference>
<gene>
    <name evidence="25" type="primary">LOC113497874</name>
</gene>
<comment type="subcellular location">
    <subcellularLocation>
        <location evidence="16">Postsynaptic cell membrane</location>
        <topology evidence="16">Multi-pass membrane protein</topology>
    </subcellularLocation>
</comment>
<feature type="compositionally biased region" description="Basic and acidic residues" evidence="20">
    <location>
        <begin position="963"/>
        <end position="972"/>
    </location>
</feature>
<dbReference type="CDD" id="cd06366">
    <property type="entry name" value="PBP1_GABAb_receptor"/>
    <property type="match status" value="1"/>
</dbReference>
<keyword evidence="9 19" id="KW-0175">Coiled coil</keyword>
<dbReference type="KEGG" id="tnl:113497874"/>
<evidence type="ECO:0000256" key="7">
    <source>
        <dbReference type="ARBA" id="ARBA00023018"/>
    </source>
</evidence>
<evidence type="ECO:0000313" key="24">
    <source>
        <dbReference type="Proteomes" id="UP000322000"/>
    </source>
</evidence>
<feature type="region of interest" description="Disordered" evidence="20">
    <location>
        <begin position="1012"/>
        <end position="1056"/>
    </location>
</feature>
<feature type="compositionally biased region" description="Gly residues" evidence="20">
    <location>
        <begin position="1204"/>
        <end position="1213"/>
    </location>
</feature>
<feature type="transmembrane region" description="Helical" evidence="21">
    <location>
        <begin position="691"/>
        <end position="713"/>
    </location>
</feature>
<dbReference type="Pfam" id="PF01094">
    <property type="entry name" value="ANF_receptor"/>
    <property type="match status" value="1"/>
</dbReference>
<feature type="transmembrane region" description="Helical" evidence="21">
    <location>
        <begin position="668"/>
        <end position="685"/>
    </location>
</feature>
<dbReference type="CTD" id="42561"/>
<evidence type="ECO:0000256" key="17">
    <source>
        <dbReference type="ARBA" id="ARBA00073785"/>
    </source>
</evidence>
<evidence type="ECO:0000256" key="1">
    <source>
        <dbReference type="ARBA" id="ARBA00008991"/>
    </source>
</evidence>
<dbReference type="Pfam" id="PF00003">
    <property type="entry name" value="7tm_3"/>
    <property type="match status" value="1"/>
</dbReference>
<keyword evidence="8" id="KW-0297">G-protein coupled receptor</keyword>
<keyword evidence="7" id="KW-0770">Synapse</keyword>
<dbReference type="PANTHER" id="PTHR10519">
    <property type="entry name" value="GABA-B RECEPTOR"/>
    <property type="match status" value="1"/>
</dbReference>
<evidence type="ECO:0000256" key="8">
    <source>
        <dbReference type="ARBA" id="ARBA00023040"/>
    </source>
</evidence>
<keyword evidence="12 25" id="KW-0675">Receptor</keyword>
<keyword evidence="14" id="KW-0807">Transducer</keyword>
<feature type="compositionally biased region" description="Basic and acidic residues" evidence="20">
    <location>
        <begin position="1261"/>
        <end position="1289"/>
    </location>
</feature>
<feature type="compositionally biased region" description="Basic and acidic residues" evidence="20">
    <location>
        <begin position="1360"/>
        <end position="1389"/>
    </location>
</feature>
<feature type="compositionally biased region" description="Basic and acidic residues" evidence="20">
    <location>
        <begin position="1183"/>
        <end position="1194"/>
    </location>
</feature>
<dbReference type="PRINTS" id="PR01176">
    <property type="entry name" value="GABABRECEPTR"/>
</dbReference>
<evidence type="ECO:0000256" key="16">
    <source>
        <dbReference type="ARBA" id="ARBA00034104"/>
    </source>
</evidence>
<keyword evidence="11" id="KW-1015">Disulfide bond</keyword>
<evidence type="ECO:0000256" key="15">
    <source>
        <dbReference type="ARBA" id="ARBA00023257"/>
    </source>
</evidence>
<feature type="compositionally biased region" description="Basic and acidic residues" evidence="20">
    <location>
        <begin position="1082"/>
        <end position="1103"/>
    </location>
</feature>
<dbReference type="SUPFAM" id="SSF53822">
    <property type="entry name" value="Periplasmic binding protein-like I"/>
    <property type="match status" value="1"/>
</dbReference>
<dbReference type="FunFam" id="3.40.50.2300:FF:000063">
    <property type="entry name" value="Gamma-aminobutyric acid type B receptor subunit"/>
    <property type="match status" value="1"/>
</dbReference>
<sequence>MYLLLILALVCISQGFPQKPNLDAILNRRTDVYIAGFFPFGKGVENSNTGRGVMPSVKLALDHVNEHDSVLRNYRLHMWWNDTECNAAVGVKSFFDMMHSGPHKLMLFGAACTHVTDPIAKASKHWHLTQLSYADTHPMFTKEAFPNFFRIVPSENAFNLPRIRLLQHFNWTRVGTIYQNEPRYALAHNRLLADLDSNGFLIEETQSFATEVKTALSKLKEKDVRIILGNFNETWALKIFCEAYNLEMYGRAYTWLLLGTYSNKWWLRRAPCSKRNLTTALDTTILTDLLPLSTTGETTVSGITAKDYQVEYDRRRGLEYSRFHGYTYDGIWAMALAIQTVAQRVRSKYKEKTVQDFKYRDKEWEQLFLDALSNVTFEGVTGPVRFYDNERKASILLKQFQGDGTGEVKVGEYCAERDHLDLASGEPFRWFGKNPPKDRTLRLIEHTQVNITIYSILVSCSVLGILLATGFLAMNIHYRNQRYIKMSSPHLNNLIIVGCMLTYLSVIFLGLDSSLSSIAAFPYICTARAWLLMAGFSLAFGAMFSKTWRVHSIFTDVKLNKKVIKDYQLFMVVGVLLVIDLAIMTTWQVSDPFYRATKQMDPYPHPTSEDIVIVQENEYCQSERMTIFIGIIYAYKGLLLVFGAFLAWETRHVSIPALNDSQHIGLSVYNVLIMCIMGAAITLVLQDHKDALFVLIAIFIIFCTTGTLCLVFVPKLLELRRNGPGGAGTGRIRATLRPASTHECREPGPELERRLKELRQYNNRYRRTLQAKENELQMLLSKLGSDASSESSTTRDSRSPATQRTRLPVPKENISHPETSDITSVCSLSASAGAEAEYINLQNQAPIEKPKPSAPPEPLKDPPPKEPKKEQTKNVSFKNHLDYTSPPSSKAVPEKDQLAKLPYGWTAEEPSEPPKPTKAQEPAKAEAKTIPALKTSDTPTAKSMPAKVQEPMYTKAATPKVVKSKDPPEPHKCVKAPEPTRVEVKAYSGLKNGDAPSARHVPAKIQEPLYAKAAPKVNKTPELQKKVLKSQDSLSTKTTPSREHKPPARGHRRMSSVSQAALLTDLMHVSVDKDDMEPPPGLERKVIGQERDPVPIIKSKQEPEDILDIDDYSSTERRKSCQRRDSEKRKKEFIVVQSDLWDTNTFQYTCQKSPPAAGHHHSPMQRSVSEKSRQSQSSPHHHRETDTRSMERRASNASINYAGTGTGTRGGTPEGYREAETLRMTDRLSKRRGSEFPQPVSTPPQQTQVKRRQSAAQVRSYQEERIEERNKTKTESTPRRHDDIPRKPLPEPVPEADSWKPDPDTIRVSKNQESPAKRLRQEAEPLKRAKGVGDSPRLTQASHTPRPDHHKSSPNVASRHKTDSPNKREDRKSATYRSDSKRQDSVDQRKMYTASSESELFECAILPIFHKLLTERHKSQPHGLNLSYGVSCPNISIKCDIVEYL</sequence>
<dbReference type="GO" id="GO:0007214">
    <property type="term" value="P:gamma-aminobutyric acid signaling pathway"/>
    <property type="evidence" value="ECO:0007669"/>
    <property type="project" value="TreeGrafter"/>
</dbReference>
<reference evidence="25" key="1">
    <citation type="submission" date="2025-08" db="UniProtKB">
        <authorList>
            <consortium name="RefSeq"/>
        </authorList>
    </citation>
    <scope>IDENTIFICATION</scope>
</reference>
<evidence type="ECO:0000313" key="25">
    <source>
        <dbReference type="RefSeq" id="XP_026733435.1"/>
    </source>
</evidence>
<evidence type="ECO:0000256" key="13">
    <source>
        <dbReference type="ARBA" id="ARBA00023180"/>
    </source>
</evidence>
<feature type="compositionally biased region" description="Basic and acidic residues" evidence="20">
    <location>
        <begin position="1114"/>
        <end position="1133"/>
    </location>
</feature>
<feature type="signal peptide" evidence="22">
    <location>
        <begin position="1"/>
        <end position="15"/>
    </location>
</feature>
<dbReference type="PANTHER" id="PTHR10519:SF74">
    <property type="entry name" value="GAMMA-AMINOBUTYRIC ACID TYPE B RECEPTOR SUBUNIT 2"/>
    <property type="match status" value="1"/>
</dbReference>
<dbReference type="InterPro" id="IPR028082">
    <property type="entry name" value="Peripla_BP_I"/>
</dbReference>
<dbReference type="GeneID" id="113497874"/>
<dbReference type="Gene3D" id="3.40.50.2300">
    <property type="match status" value="2"/>
</dbReference>
<keyword evidence="24" id="KW-1185">Reference proteome</keyword>
<keyword evidence="15" id="KW-0628">Postsynaptic cell membrane</keyword>
<evidence type="ECO:0000256" key="18">
    <source>
        <dbReference type="ARBA" id="ARBA00083903"/>
    </source>
</evidence>
<feature type="region of interest" description="Disordered" evidence="20">
    <location>
        <begin position="846"/>
        <end position="980"/>
    </location>
</feature>
<evidence type="ECO:0000256" key="22">
    <source>
        <dbReference type="SAM" id="SignalP"/>
    </source>
</evidence>
<feature type="compositionally biased region" description="Basic and acidic residues" evidence="20">
    <location>
        <begin position="740"/>
        <end position="750"/>
    </location>
</feature>
<keyword evidence="2" id="KW-1003">Cell membrane</keyword>
<evidence type="ECO:0000256" key="6">
    <source>
        <dbReference type="ARBA" id="ARBA00022989"/>
    </source>
</evidence>
<evidence type="ECO:0000256" key="5">
    <source>
        <dbReference type="ARBA" id="ARBA00022729"/>
    </source>
</evidence>
<dbReference type="RefSeq" id="XP_026733435.1">
    <property type="nucleotide sequence ID" value="XM_026877634.1"/>
</dbReference>
<accession>A0A7E5VYN2</accession>
<feature type="compositionally biased region" description="Acidic residues" evidence="20">
    <location>
        <begin position="1104"/>
        <end position="1113"/>
    </location>
</feature>
<dbReference type="GO" id="GO:0004965">
    <property type="term" value="F:G protein-coupled GABA receptor activity"/>
    <property type="evidence" value="ECO:0007669"/>
    <property type="project" value="InterPro"/>
</dbReference>
<name>A0A7E5VYN2_TRINI</name>
<keyword evidence="13" id="KW-0325">Glycoprotein</keyword>
<dbReference type="PRINTS" id="PR01177">
    <property type="entry name" value="GABAB1RECPTR"/>
</dbReference>
<evidence type="ECO:0000256" key="11">
    <source>
        <dbReference type="ARBA" id="ARBA00023157"/>
    </source>
</evidence>
<dbReference type="InParanoid" id="A0A7E5VYN2"/>
<evidence type="ECO:0000256" key="21">
    <source>
        <dbReference type="SAM" id="Phobius"/>
    </source>
</evidence>
<keyword evidence="6 21" id="KW-1133">Transmembrane helix</keyword>
<dbReference type="InterPro" id="IPR002455">
    <property type="entry name" value="GPCR3_GABA-B"/>
</dbReference>
<feature type="transmembrane region" description="Helical" evidence="21">
    <location>
        <begin position="529"/>
        <end position="548"/>
    </location>
</feature>
<dbReference type="OrthoDB" id="2150267at2759"/>
<feature type="compositionally biased region" description="Basic and acidic residues" evidence="20">
    <location>
        <begin position="1215"/>
        <end position="1234"/>
    </location>
</feature>
<evidence type="ECO:0000256" key="4">
    <source>
        <dbReference type="ARBA" id="ARBA00022692"/>
    </source>
</evidence>
<evidence type="ECO:0000256" key="14">
    <source>
        <dbReference type="ARBA" id="ARBA00023224"/>
    </source>
</evidence>
<evidence type="ECO:0000256" key="19">
    <source>
        <dbReference type="SAM" id="Coils"/>
    </source>
</evidence>
<comment type="similarity">
    <text evidence="1">Belongs to the G-protein coupled receptor 3 family. GABA-B receptor subfamily.</text>
</comment>
<dbReference type="InterPro" id="IPR001828">
    <property type="entry name" value="ANF_lig-bd_rcpt"/>
</dbReference>
<proteinExistence type="inferred from homology"/>
<keyword evidence="3" id="KW-0597">Phosphoprotein</keyword>